<comment type="caution">
    <text evidence="2">The sequence shown here is derived from an EMBL/GenBank/DDBJ whole genome shotgun (WGS) entry which is preliminary data.</text>
</comment>
<reference evidence="2 3" key="1">
    <citation type="submission" date="2024-03" db="EMBL/GenBank/DDBJ databases">
        <title>Genome-scale model development and genomic sequencing of the oleaginous clade Lipomyces.</title>
        <authorList>
            <consortium name="Lawrence Berkeley National Laboratory"/>
            <person name="Czajka J.J."/>
            <person name="Han Y."/>
            <person name="Kim J."/>
            <person name="Mondo S.J."/>
            <person name="Hofstad B.A."/>
            <person name="Robles A."/>
            <person name="Haridas S."/>
            <person name="Riley R."/>
            <person name="LaButti K."/>
            <person name="Pangilinan J."/>
            <person name="Andreopoulos W."/>
            <person name="Lipzen A."/>
            <person name="Yan J."/>
            <person name="Wang M."/>
            <person name="Ng V."/>
            <person name="Grigoriev I.V."/>
            <person name="Spatafora J.W."/>
            <person name="Magnuson J.K."/>
            <person name="Baker S.E."/>
            <person name="Pomraning K.R."/>
        </authorList>
    </citation>
    <scope>NUCLEOTIDE SEQUENCE [LARGE SCALE GENOMIC DNA]</scope>
    <source>
        <strain evidence="2 3">Phaff 52-87</strain>
    </source>
</reference>
<evidence type="ECO:0000313" key="2">
    <source>
        <dbReference type="EMBL" id="KAK7203905.1"/>
    </source>
</evidence>
<dbReference type="EMBL" id="JBBJBU010000010">
    <property type="protein sequence ID" value="KAK7203905.1"/>
    <property type="molecule type" value="Genomic_DNA"/>
</dbReference>
<feature type="region of interest" description="Disordered" evidence="1">
    <location>
        <begin position="1"/>
        <end position="22"/>
    </location>
</feature>
<evidence type="ECO:0000313" key="3">
    <source>
        <dbReference type="Proteomes" id="UP001498771"/>
    </source>
</evidence>
<gene>
    <name evidence="2" type="ORF">BZA70DRAFT_282387</name>
</gene>
<name>A0ABR1F232_9ASCO</name>
<dbReference type="Proteomes" id="UP001498771">
    <property type="component" value="Unassembled WGS sequence"/>
</dbReference>
<keyword evidence="3" id="KW-1185">Reference proteome</keyword>
<sequence>MPPDAQTHSVASDVNPSASRVSDASDQILPIAARALKALGQSAAVADEDCEQTQAGANALTCISCLAWKPTYEFTLDDDPKLYRSCSRCRLMQLRESCSSSCSNSYRHSNISQLNQLELISTSNPSSTPTEKVDWTPRITRPRFDGVQSYSDSDSLSKAIRDDLRAGDFENNAKLFDFSYFLTSDFRLPNRLRINDLRQSNGNSAAVNERLVQLIYITANIVFTRHSQTRSAKGLIRCRYTCTQKDESGNRNSQKKSKKLNRSQRELFPCDGSLVIAELQDGSIRLTLKHRFIHTPAETSRIKRKLASMTD</sequence>
<protein>
    <submittedName>
        <fullName evidence="2">Uncharacterized protein</fullName>
    </submittedName>
</protein>
<dbReference type="RefSeq" id="XP_064766938.1">
    <property type="nucleotide sequence ID" value="XM_064913270.1"/>
</dbReference>
<accession>A0ABR1F232</accession>
<proteinExistence type="predicted"/>
<evidence type="ECO:0000256" key="1">
    <source>
        <dbReference type="SAM" id="MobiDB-lite"/>
    </source>
</evidence>
<organism evidence="2 3">
    <name type="scientific">Myxozyma melibiosi</name>
    <dbReference type="NCBI Taxonomy" id="54550"/>
    <lineage>
        <taxon>Eukaryota</taxon>
        <taxon>Fungi</taxon>
        <taxon>Dikarya</taxon>
        <taxon>Ascomycota</taxon>
        <taxon>Saccharomycotina</taxon>
        <taxon>Lipomycetes</taxon>
        <taxon>Lipomycetales</taxon>
        <taxon>Lipomycetaceae</taxon>
        <taxon>Myxozyma</taxon>
    </lineage>
</organism>
<dbReference type="GeneID" id="90038782"/>